<reference evidence="2 3" key="1">
    <citation type="submission" date="2023-07" db="EMBL/GenBank/DDBJ databases">
        <title>Genomic Encyclopedia of Type Strains, Phase IV (KMG-IV): sequencing the most valuable type-strain genomes for metagenomic binning, comparative biology and taxonomic classification.</title>
        <authorList>
            <person name="Goeker M."/>
        </authorList>
    </citation>
    <scope>NUCLEOTIDE SEQUENCE [LARGE SCALE GENOMIC DNA]</scope>
    <source>
        <strain evidence="2 3">DSM 19013</strain>
    </source>
</reference>
<comment type="caution">
    <text evidence="2">The sequence shown here is derived from an EMBL/GenBank/DDBJ whole genome shotgun (WGS) entry which is preliminary data.</text>
</comment>
<organism evidence="2 3">
    <name type="scientific">Methylobacterium aerolatum</name>
    <dbReference type="NCBI Taxonomy" id="418708"/>
    <lineage>
        <taxon>Bacteria</taxon>
        <taxon>Pseudomonadati</taxon>
        <taxon>Pseudomonadota</taxon>
        <taxon>Alphaproteobacteria</taxon>
        <taxon>Hyphomicrobiales</taxon>
        <taxon>Methylobacteriaceae</taxon>
        <taxon>Methylobacterium</taxon>
    </lineage>
</organism>
<accession>A0ABU0I5H4</accession>
<keyword evidence="1" id="KW-0472">Membrane</keyword>
<dbReference type="EMBL" id="JAUSVP010000018">
    <property type="protein sequence ID" value="MDQ0449867.1"/>
    <property type="molecule type" value="Genomic_DNA"/>
</dbReference>
<evidence type="ECO:0000256" key="1">
    <source>
        <dbReference type="SAM" id="Phobius"/>
    </source>
</evidence>
<feature type="transmembrane region" description="Helical" evidence="1">
    <location>
        <begin position="90"/>
        <end position="108"/>
    </location>
</feature>
<dbReference type="Proteomes" id="UP001231124">
    <property type="component" value="Unassembled WGS sequence"/>
</dbReference>
<protein>
    <submittedName>
        <fullName evidence="2">Peptidoglycan/LPS O-acetylase OafA/YrhL</fullName>
    </submittedName>
</protein>
<keyword evidence="3" id="KW-1185">Reference proteome</keyword>
<feature type="transmembrane region" description="Helical" evidence="1">
    <location>
        <begin position="57"/>
        <end position="78"/>
    </location>
</feature>
<proteinExistence type="predicted"/>
<feature type="transmembrane region" description="Helical" evidence="1">
    <location>
        <begin position="114"/>
        <end position="132"/>
    </location>
</feature>
<evidence type="ECO:0000313" key="3">
    <source>
        <dbReference type="Proteomes" id="UP001231124"/>
    </source>
</evidence>
<keyword evidence="1" id="KW-1133">Transmembrane helix</keyword>
<dbReference type="RefSeq" id="WP_238206405.1">
    <property type="nucleotide sequence ID" value="NZ_BPQE01000026.1"/>
</dbReference>
<gene>
    <name evidence="2" type="ORF">QO012_004390</name>
</gene>
<name>A0ABU0I5H4_9HYPH</name>
<sequence length="155" mass="16448">MQAGATTDIAAVPAGPQARWRRSRLTLALLSALAFVAGVALLQGAEPATRDADFLRLMRFMAALKGGFALTAFAACAWRLARPAAFWRGLAYVAGPPLMIVGAFALWVPREPGLAALVLHGGLFAVVAAALTDRDFVPDIALRRRALRASRSPRV</sequence>
<feature type="transmembrane region" description="Helical" evidence="1">
    <location>
        <begin position="25"/>
        <end position="45"/>
    </location>
</feature>
<evidence type="ECO:0000313" key="2">
    <source>
        <dbReference type="EMBL" id="MDQ0449867.1"/>
    </source>
</evidence>
<keyword evidence="1" id="KW-0812">Transmembrane</keyword>